<dbReference type="PANTHER" id="PTHR12192">
    <property type="entry name" value="CATION TRANSPORT PROTEIN CHAC-RELATED"/>
    <property type="match status" value="1"/>
</dbReference>
<gene>
    <name evidence="5" type="ORF">X801_01709</name>
</gene>
<dbReference type="InterPro" id="IPR006840">
    <property type="entry name" value="ChaC"/>
</dbReference>
<evidence type="ECO:0000256" key="3">
    <source>
        <dbReference type="ARBA" id="ARBA00023239"/>
    </source>
</evidence>
<evidence type="ECO:0000256" key="4">
    <source>
        <dbReference type="ARBA" id="ARBA00048073"/>
    </source>
</evidence>
<evidence type="ECO:0000256" key="2">
    <source>
        <dbReference type="ARBA" id="ARBA00012344"/>
    </source>
</evidence>
<accession>A0A1S8X6S8</accession>
<dbReference type="InterPro" id="IPR036568">
    <property type="entry name" value="GGCT-like_sf"/>
</dbReference>
<organism evidence="5 6">
    <name type="scientific">Opisthorchis viverrini</name>
    <name type="common">Southeast Asian liver fluke</name>
    <dbReference type="NCBI Taxonomy" id="6198"/>
    <lineage>
        <taxon>Eukaryota</taxon>
        <taxon>Metazoa</taxon>
        <taxon>Spiralia</taxon>
        <taxon>Lophotrochozoa</taxon>
        <taxon>Platyhelminthes</taxon>
        <taxon>Trematoda</taxon>
        <taxon>Digenea</taxon>
        <taxon>Opisthorchiida</taxon>
        <taxon>Opisthorchiata</taxon>
        <taxon>Opisthorchiidae</taxon>
        <taxon>Opisthorchis</taxon>
    </lineage>
</organism>
<keyword evidence="6" id="KW-1185">Reference proteome</keyword>
<dbReference type="SUPFAM" id="SSF110857">
    <property type="entry name" value="Gamma-glutamyl cyclotransferase-like"/>
    <property type="match status" value="1"/>
</dbReference>
<reference evidence="5 6" key="1">
    <citation type="submission" date="2015-03" db="EMBL/GenBank/DDBJ databases">
        <title>Draft genome of the nematode, Opisthorchis viverrini.</title>
        <authorList>
            <person name="Mitreva M."/>
        </authorList>
    </citation>
    <scope>NUCLEOTIDE SEQUENCE [LARGE SCALE GENOMIC DNA]</scope>
    <source>
        <strain evidence="5">Khon Kaen</strain>
    </source>
</reference>
<dbReference type="InterPro" id="IPR013024">
    <property type="entry name" value="GGCT-like"/>
</dbReference>
<dbReference type="GO" id="GO:0061928">
    <property type="term" value="F:glutathione specific gamma-glutamylcyclotransferase activity"/>
    <property type="evidence" value="ECO:0007669"/>
    <property type="project" value="UniProtKB-EC"/>
</dbReference>
<evidence type="ECO:0000313" key="6">
    <source>
        <dbReference type="Proteomes" id="UP000243686"/>
    </source>
</evidence>
<name>A0A1S8X6S8_OPIVI</name>
<evidence type="ECO:0000256" key="1">
    <source>
        <dbReference type="ARBA" id="ARBA00009662"/>
    </source>
</evidence>
<sequence length="214" mass="24372">MPPNVAYRDNDSVVVFGYGSLIWKPNFPYSQRIVGYVRGYKRRFYQGNVFHRGTPERPGRVATLIPSANPTTRVWGCAYEVTGSENIDIAFEHLNHREVINGGYQFTKVQFHPEPSKCFSNDPLEAWVCVHLQDWSSDNTSNVRLSVPNVALYLGKAPIDVQASEIARAHGVCGSNSEYVFQLANFMRNEVPLNEALKDDRYIFELENLVRIKI</sequence>
<comment type="catalytic activity">
    <reaction evidence="4">
        <text>glutathione = L-cysteinylglycine + 5-oxo-L-proline</text>
        <dbReference type="Rhea" id="RHEA:47724"/>
        <dbReference type="ChEBI" id="CHEBI:57925"/>
        <dbReference type="ChEBI" id="CHEBI:58402"/>
        <dbReference type="ChEBI" id="CHEBI:61694"/>
        <dbReference type="EC" id="4.3.2.7"/>
    </reaction>
</comment>
<dbReference type="EC" id="4.3.2.7" evidence="2"/>
<proteinExistence type="inferred from homology"/>
<evidence type="ECO:0000313" key="5">
    <source>
        <dbReference type="EMBL" id="OON22392.1"/>
    </source>
</evidence>
<dbReference type="Pfam" id="PF04752">
    <property type="entry name" value="ChaC"/>
    <property type="match status" value="1"/>
</dbReference>
<dbReference type="CDD" id="cd06661">
    <property type="entry name" value="GGCT_like"/>
    <property type="match status" value="1"/>
</dbReference>
<keyword evidence="3" id="KW-0456">Lyase</keyword>
<dbReference type="GO" id="GO:0005737">
    <property type="term" value="C:cytoplasm"/>
    <property type="evidence" value="ECO:0007669"/>
    <property type="project" value="TreeGrafter"/>
</dbReference>
<dbReference type="Proteomes" id="UP000243686">
    <property type="component" value="Unassembled WGS sequence"/>
</dbReference>
<comment type="similarity">
    <text evidence="1">Belongs to the gamma-glutamylcyclotransferase family. ChaC subfamily.</text>
</comment>
<dbReference type="PANTHER" id="PTHR12192:SF26">
    <property type="entry name" value="GLUTATHIONE-SPECIFIC GAMMA-GLUTAMYLCYCLOTRANSFERASE 1"/>
    <property type="match status" value="1"/>
</dbReference>
<dbReference type="EMBL" id="KV891788">
    <property type="protein sequence ID" value="OON22392.1"/>
    <property type="molecule type" value="Genomic_DNA"/>
</dbReference>
<dbReference type="Gene3D" id="3.10.490.10">
    <property type="entry name" value="Gamma-glutamyl cyclotransferase-like"/>
    <property type="match status" value="1"/>
</dbReference>
<protein>
    <recommendedName>
        <fullName evidence="2">glutathione-specific gamma-glutamylcyclotransferase</fullName>
        <ecNumber evidence="2">4.3.2.7</ecNumber>
    </recommendedName>
</protein>
<dbReference type="AlphaFoldDB" id="A0A1S8X6S8"/>
<dbReference type="GO" id="GO:0006751">
    <property type="term" value="P:glutathione catabolic process"/>
    <property type="evidence" value="ECO:0007669"/>
    <property type="project" value="InterPro"/>
</dbReference>